<dbReference type="Gene3D" id="3.40.710.10">
    <property type="entry name" value="DD-peptidase/beta-lactamase superfamily"/>
    <property type="match status" value="1"/>
</dbReference>
<evidence type="ECO:0000256" key="8">
    <source>
        <dbReference type="ARBA" id="ARBA00022801"/>
    </source>
</evidence>
<gene>
    <name evidence="15" type="ORF">BC343_00910</name>
</gene>
<evidence type="ECO:0000256" key="4">
    <source>
        <dbReference type="ARBA" id="ARBA00022645"/>
    </source>
</evidence>
<dbReference type="GO" id="GO:0030288">
    <property type="term" value="C:outer membrane-bounded periplasmic space"/>
    <property type="evidence" value="ECO:0007669"/>
    <property type="project" value="TreeGrafter"/>
</dbReference>
<dbReference type="EMBL" id="MBTF01000001">
    <property type="protein sequence ID" value="OOQ61668.1"/>
    <property type="molecule type" value="Genomic_DNA"/>
</dbReference>
<name>A0A1S9PM82_9SPHI</name>
<feature type="domain" description="Penicillin-binding C-terminal" evidence="14">
    <location>
        <begin position="706"/>
        <end position="788"/>
    </location>
</feature>
<dbReference type="AlphaFoldDB" id="A0A1S9PM82"/>
<evidence type="ECO:0000256" key="11">
    <source>
        <dbReference type="ARBA" id="ARBA00049902"/>
    </source>
</evidence>
<dbReference type="OrthoDB" id="9766909at2"/>
<proteinExistence type="inferred from homology"/>
<evidence type="ECO:0000256" key="10">
    <source>
        <dbReference type="ARBA" id="ARBA00044770"/>
    </source>
</evidence>
<comment type="caution">
    <text evidence="15">The sequence shown here is derived from an EMBL/GenBank/DDBJ whole genome shotgun (WGS) entry which is preliminary data.</text>
</comment>
<keyword evidence="16" id="KW-1185">Reference proteome</keyword>
<keyword evidence="5" id="KW-0645">Protease</keyword>
<dbReference type="InterPro" id="IPR001460">
    <property type="entry name" value="PCN-bd_Tpept"/>
</dbReference>
<dbReference type="GO" id="GO:0004180">
    <property type="term" value="F:carboxypeptidase activity"/>
    <property type="evidence" value="ECO:0007669"/>
    <property type="project" value="UniProtKB-KW"/>
</dbReference>
<protein>
    <recommendedName>
        <fullName evidence="10">peptidoglycan glycosyltransferase</fullName>
        <ecNumber evidence="10">2.4.99.28</ecNumber>
    </recommendedName>
</protein>
<dbReference type="Proteomes" id="UP000189739">
    <property type="component" value="Unassembled WGS sequence"/>
</dbReference>
<dbReference type="SUPFAM" id="SSF56601">
    <property type="entry name" value="beta-lactamase/transpeptidase-like"/>
    <property type="match status" value="1"/>
</dbReference>
<dbReference type="Pfam" id="PF06832">
    <property type="entry name" value="BiPBP_C"/>
    <property type="match status" value="1"/>
</dbReference>
<evidence type="ECO:0000313" key="16">
    <source>
        <dbReference type="Proteomes" id="UP000189739"/>
    </source>
</evidence>
<dbReference type="SUPFAM" id="SSF53955">
    <property type="entry name" value="Lysozyme-like"/>
    <property type="match status" value="1"/>
</dbReference>
<evidence type="ECO:0000259" key="12">
    <source>
        <dbReference type="Pfam" id="PF00905"/>
    </source>
</evidence>
<evidence type="ECO:0000259" key="14">
    <source>
        <dbReference type="Pfam" id="PF06832"/>
    </source>
</evidence>
<dbReference type="PANTHER" id="PTHR32282:SF15">
    <property type="entry name" value="PENICILLIN-BINDING PROTEIN 1C"/>
    <property type="match status" value="1"/>
</dbReference>
<evidence type="ECO:0000313" key="15">
    <source>
        <dbReference type="EMBL" id="OOQ61668.1"/>
    </source>
</evidence>
<feature type="domain" description="Glycosyl transferase family 51" evidence="13">
    <location>
        <begin position="70"/>
        <end position="228"/>
    </location>
</feature>
<dbReference type="GO" id="GO:0009252">
    <property type="term" value="P:peptidoglycan biosynthetic process"/>
    <property type="evidence" value="ECO:0007669"/>
    <property type="project" value="InterPro"/>
</dbReference>
<dbReference type="InterPro" id="IPR012338">
    <property type="entry name" value="Beta-lactam/transpept-like"/>
</dbReference>
<dbReference type="Gene3D" id="1.10.3810.10">
    <property type="entry name" value="Biosynthetic peptidoglycan transglycosylase-like"/>
    <property type="match status" value="1"/>
</dbReference>
<keyword evidence="7" id="KW-0808">Transferase</keyword>
<dbReference type="Pfam" id="PF00912">
    <property type="entry name" value="Transgly"/>
    <property type="match status" value="1"/>
</dbReference>
<keyword evidence="9" id="KW-0511">Multifunctional enzyme</keyword>
<dbReference type="GO" id="GO:0008658">
    <property type="term" value="F:penicillin binding"/>
    <property type="evidence" value="ECO:0007669"/>
    <property type="project" value="InterPro"/>
</dbReference>
<dbReference type="InterPro" id="IPR009647">
    <property type="entry name" value="PBP_C"/>
</dbReference>
<evidence type="ECO:0000256" key="3">
    <source>
        <dbReference type="ARBA" id="ARBA00007739"/>
    </source>
</evidence>
<dbReference type="InterPro" id="IPR023346">
    <property type="entry name" value="Lysozyme-like_dom_sf"/>
</dbReference>
<dbReference type="RefSeq" id="WP_078345840.1">
    <property type="nucleotide sequence ID" value="NZ_MBTF01000001.1"/>
</dbReference>
<evidence type="ECO:0000256" key="1">
    <source>
        <dbReference type="ARBA" id="ARBA00004752"/>
    </source>
</evidence>
<evidence type="ECO:0000259" key="13">
    <source>
        <dbReference type="Pfam" id="PF00912"/>
    </source>
</evidence>
<feature type="domain" description="Penicillin-binding protein transpeptidase" evidence="12">
    <location>
        <begin position="311"/>
        <end position="569"/>
    </location>
</feature>
<dbReference type="InterPro" id="IPR036950">
    <property type="entry name" value="PBP_transglycosylase"/>
</dbReference>
<dbReference type="InterPro" id="IPR001264">
    <property type="entry name" value="Glyco_trans_51"/>
</dbReference>
<evidence type="ECO:0000256" key="7">
    <source>
        <dbReference type="ARBA" id="ARBA00022679"/>
    </source>
</evidence>
<evidence type="ECO:0000256" key="6">
    <source>
        <dbReference type="ARBA" id="ARBA00022676"/>
    </source>
</evidence>
<dbReference type="GO" id="GO:0008955">
    <property type="term" value="F:peptidoglycan glycosyltransferase activity"/>
    <property type="evidence" value="ECO:0007669"/>
    <property type="project" value="UniProtKB-EC"/>
</dbReference>
<comment type="similarity">
    <text evidence="3">In the N-terminal section; belongs to the glycosyltransferase 51 family.</text>
</comment>
<comment type="pathway">
    <text evidence="1">Cell wall biogenesis; peptidoglycan biosynthesis.</text>
</comment>
<comment type="catalytic activity">
    <reaction evidence="11">
        <text>[GlcNAc-(1-&gt;4)-Mur2Ac(oyl-L-Ala-gamma-D-Glu-L-Lys-D-Ala-D-Ala)](n)-di-trans,octa-cis-undecaprenyl diphosphate + beta-D-GlcNAc-(1-&gt;4)-Mur2Ac(oyl-L-Ala-gamma-D-Glu-L-Lys-D-Ala-D-Ala)-di-trans,octa-cis-undecaprenyl diphosphate = [GlcNAc-(1-&gt;4)-Mur2Ac(oyl-L-Ala-gamma-D-Glu-L-Lys-D-Ala-D-Ala)](n+1)-di-trans,octa-cis-undecaprenyl diphosphate + di-trans,octa-cis-undecaprenyl diphosphate + H(+)</text>
        <dbReference type="Rhea" id="RHEA:23708"/>
        <dbReference type="Rhea" id="RHEA-COMP:9602"/>
        <dbReference type="Rhea" id="RHEA-COMP:9603"/>
        <dbReference type="ChEBI" id="CHEBI:15378"/>
        <dbReference type="ChEBI" id="CHEBI:58405"/>
        <dbReference type="ChEBI" id="CHEBI:60033"/>
        <dbReference type="ChEBI" id="CHEBI:78435"/>
        <dbReference type="EC" id="2.4.99.28"/>
    </reaction>
</comment>
<dbReference type="EC" id="2.4.99.28" evidence="10"/>
<dbReference type="NCBIfam" id="TIGR02073">
    <property type="entry name" value="PBP_1c"/>
    <property type="match status" value="1"/>
</dbReference>
<organism evidence="15 16">
    <name type="scientific">Mucilaginibacter pedocola</name>
    <dbReference type="NCBI Taxonomy" id="1792845"/>
    <lineage>
        <taxon>Bacteria</taxon>
        <taxon>Pseudomonadati</taxon>
        <taxon>Bacteroidota</taxon>
        <taxon>Sphingobacteriia</taxon>
        <taxon>Sphingobacteriales</taxon>
        <taxon>Sphingobacteriaceae</taxon>
        <taxon>Mucilaginibacter</taxon>
    </lineage>
</organism>
<dbReference type="PANTHER" id="PTHR32282">
    <property type="entry name" value="BINDING PROTEIN TRANSPEPTIDASE, PUTATIVE-RELATED"/>
    <property type="match status" value="1"/>
</dbReference>
<keyword evidence="4" id="KW-0121">Carboxypeptidase</keyword>
<evidence type="ECO:0000256" key="5">
    <source>
        <dbReference type="ARBA" id="ARBA00022670"/>
    </source>
</evidence>
<sequence length="797" mass="89294">MRNRFYQLQQQFKKPKVIIITAISVGLLLWFAFCLPNPLFRSPTSFVIDDENGQLLGASIAADGQWRFPHNDSVPEKFKQCIIAFEDKRFEHHPGFDALAFGRAIFQNFKQGRVTSGGSTLTMQVMRLATRHKRTVWNKIGEIFMALRLELGYSKPEILAMYASNAPFGSNVIGLDAAAWRYFGRGPEKLSWGEMAALAVLPNSPSLVHPGKNRQILQRKRNLLLNRLYKQGTIDSTAAKLAEFEPVPEKPVALPQFAPHLLQRFKADYKTNKQGDTRITTTIKTTLQQQVAGILEQHHQVLKANDINNIAAVVLDVETGATLAYAGNISHPEDPEMESDVDVIGAPRSPGSTLKPLLYAAMLHDGLILPNSLIPDVPTQIAGYHPENFDLGYDGAVPASNALSRSLNVPAVKMLQQYKYERFYDVLKKAGVTTLKQPADHYGLSLILGGGENTLWELTGLYANMARVLNHYPKYKGQYDAADYHHPVYTLQPKEEPTLEKNGLLDAGSLYYTLQAMEEVMRPGEEMLWQQFSSTQRIAWKTGTSFGFRDGWAIGVTPKYVVGVWVGNTDGEGRPGLTGINTAAPALFEIFRLLPATRNWFAMPMGEMAKIAVCRESGYRAGQYCNNTVEQYVPKSGLKAAACPWHRLVHLSPDEQYQVTGNCELPENMHNKSWFVLPPSMEYYYKTKNYQYHVLPPFKPDCGEADYGNPMELIYPKENAKIYVPLEADGTRGRVIFNAAHRQPGIKIFWHLDDKYMGETSTFHQLALNPTAGKHKITLVDSEGNTISSSFVVLDKE</sequence>
<evidence type="ECO:0000256" key="9">
    <source>
        <dbReference type="ARBA" id="ARBA00023268"/>
    </source>
</evidence>
<dbReference type="Pfam" id="PF00905">
    <property type="entry name" value="Transpeptidase"/>
    <property type="match status" value="1"/>
</dbReference>
<reference evidence="15 16" key="1">
    <citation type="submission" date="2016-07" db="EMBL/GenBank/DDBJ databases">
        <title>Genomic analysis of zinc-resistant bacterium Mucilaginibacter pedocola TBZ30.</title>
        <authorList>
            <person name="Huang J."/>
            <person name="Tang J."/>
        </authorList>
    </citation>
    <scope>NUCLEOTIDE SEQUENCE [LARGE SCALE GENOMIC DNA]</scope>
    <source>
        <strain evidence="15 16">TBZ30</strain>
    </source>
</reference>
<dbReference type="GO" id="GO:0006508">
    <property type="term" value="P:proteolysis"/>
    <property type="evidence" value="ECO:0007669"/>
    <property type="project" value="UniProtKB-KW"/>
</dbReference>
<evidence type="ECO:0000256" key="2">
    <source>
        <dbReference type="ARBA" id="ARBA00007090"/>
    </source>
</evidence>
<keyword evidence="6" id="KW-0328">Glycosyltransferase</keyword>
<dbReference type="STRING" id="1792845.BC343_00910"/>
<dbReference type="InterPro" id="IPR050396">
    <property type="entry name" value="Glycosyltr_51/Transpeptidase"/>
</dbReference>
<comment type="similarity">
    <text evidence="2">In the C-terminal section; belongs to the transpeptidase family.</text>
</comment>
<accession>A0A1S9PM82</accession>
<dbReference type="InterPro" id="IPR011815">
    <property type="entry name" value="PBP_1c"/>
</dbReference>
<keyword evidence="8" id="KW-0378">Hydrolase</keyword>